<organism evidence="2 3">
    <name type="scientific">Streptococcus ruminantium</name>
    <dbReference type="NCBI Taxonomy" id="1917441"/>
    <lineage>
        <taxon>Bacteria</taxon>
        <taxon>Bacillati</taxon>
        <taxon>Bacillota</taxon>
        <taxon>Bacilli</taxon>
        <taxon>Lactobacillales</taxon>
        <taxon>Streptococcaceae</taxon>
        <taxon>Streptococcus</taxon>
    </lineage>
</organism>
<feature type="transmembrane region" description="Helical" evidence="1">
    <location>
        <begin position="154"/>
        <end position="172"/>
    </location>
</feature>
<gene>
    <name evidence="2" type="ORF">SR187_9150</name>
</gene>
<evidence type="ECO:0000313" key="3">
    <source>
        <dbReference type="Proteomes" id="UP000269331"/>
    </source>
</evidence>
<feature type="transmembrane region" description="Helical" evidence="1">
    <location>
        <begin position="127"/>
        <end position="148"/>
    </location>
</feature>
<dbReference type="AlphaFoldDB" id="A0A2Z5TYM5"/>
<accession>A0A2Z5TYM5</accession>
<keyword evidence="1" id="KW-1133">Transmembrane helix</keyword>
<evidence type="ECO:0000256" key="1">
    <source>
        <dbReference type="SAM" id="Phobius"/>
    </source>
</evidence>
<reference evidence="2 3" key="1">
    <citation type="journal article" date="2018" name="Genome Biol. Evol.">
        <title>Complete Genome Sequence of Streptococcus ruminantium sp. nov. GUT-187T (=DSM 104980T =JCM 31869T), the Type Strain of S. ruminantium, and Comparison with Genome Sequences of Streptococcus suis Strains.</title>
        <authorList>
            <person name="Tohya M."/>
            <person name="Sekizaki T."/>
            <person name="Miyoshi-Akiyama T."/>
        </authorList>
    </citation>
    <scope>NUCLEOTIDE SEQUENCE [LARGE SCALE GENOMIC DNA]</scope>
    <source>
        <strain evidence="2 3">GUT187T</strain>
    </source>
</reference>
<dbReference type="EMBL" id="AP018400">
    <property type="protein sequence ID" value="BBA93432.1"/>
    <property type="molecule type" value="Genomic_DNA"/>
</dbReference>
<feature type="transmembrane region" description="Helical" evidence="1">
    <location>
        <begin position="25"/>
        <end position="46"/>
    </location>
</feature>
<keyword evidence="1" id="KW-0472">Membrane</keyword>
<dbReference type="Proteomes" id="UP000269331">
    <property type="component" value="Chromosome"/>
</dbReference>
<feature type="transmembrane region" description="Helical" evidence="1">
    <location>
        <begin position="217"/>
        <end position="237"/>
    </location>
</feature>
<feature type="transmembrane region" description="Helical" evidence="1">
    <location>
        <begin position="61"/>
        <end position="80"/>
    </location>
</feature>
<proteinExistence type="predicted"/>
<evidence type="ECO:0000313" key="2">
    <source>
        <dbReference type="EMBL" id="BBA93432.1"/>
    </source>
</evidence>
<sequence length="246" mass="28567">MLSGRNNWLRIIIVCSILLSDKVPFLFLLIQFGILSLFIFESLFVLEQMFMCKALIKSDKVGMIFMIVELVYWLVMVGTVHTGYDVRLLVLGGVFLSDLLCSKNRSHYLNREKYEFGKLSYSKHKKMSYIVFSYLSVIVVNVLSVILIQTGLHFIILSGFITGMFLLFDNWTKKSILDSLRDELQFLIRTLYCLLFYVPVVHNLLVASCSVLKYGVLYLYVYLFSMLYHSFSLVSYMELSTCDKED</sequence>
<name>A0A2Z5TYM5_9STRE</name>
<keyword evidence="1" id="KW-0812">Transmembrane</keyword>
<protein>
    <submittedName>
        <fullName evidence="2">Uncharacterized protein</fullName>
    </submittedName>
</protein>
<feature type="transmembrane region" description="Helical" evidence="1">
    <location>
        <begin position="184"/>
        <end position="205"/>
    </location>
</feature>
<dbReference type="KEGG" id="srq:SR187_9150"/>